<sequence length="1024" mass="115023">MSPQNPTNGHTSNFKEIRQIDTEYGIKVTKFKSVKTGLTIVHADIDAPLVSGYFALATEALDDYGCPHTLEHLVFLGSEKYPYKGVLDSLANRALAQGTNAWTDVDHTCYTITTAGSEGFLNLLPVYIDHILYPTLTASGCYTEVHHINGKGEDAAVTLFNVVYSEMQGRQNSSEDRMQLVMQRHLFPQGCGYRSETGGLMKELRDITVDQIRDYHKSYYRPDNLCLIITGKVDHAKLLKVLEPVEANILSKPTPPAMKRPWVESGPVPKLAKTVEETVLFPDEDESMGEIMISWNGPDCHEFLELKAVDVLNTYLTDSPVSVLQKEFVEIEEPLCTDIDFHIVDQIRSVLSCNIANVPEEELEEFVPMFFETLSRVIEEEGIDMDRMKTVILRDKLKLLNNIETNSHFSAAITCIGDFLYGNEDGSDLEAACQDLKYLNQLLEYTNEDWIRLLEKWYVKNPHIALLGKPSAEFADQLLKEESERISQQRTRLGEEKLNELEEKLEECKKENEVPVPPEVVNDVPIPSVSSIDFIEVQTARTPDDGLFTNNVQDHVNNDAEVKLPFAIQFDHINSSFIKLSVYISTANVASHLRPLTTLFLDALFTLPIESKDGLIPYEEVVKRLSEDTVDYYASLGTSVGFREVAMLGIKVEAAKYEKAVQWIKDALWNTKFTPERLKITASKILNDIPQAKRDGRGMANSAMRELQFQREQSTNASSNVLYQAKYLPDLLQRLEKDPQSVLDDCEQFRQALIDSPAFTVHIIGNILKLPHPRSVFSVFEECGSVGRPATVQRYPWAREVLNHKGKVPGDIGVVVSLPSIESSFSLHSAPGPVSFDSEDIAPLLVLNEVLETMEGIFWKLIRGQGLAYSCSLRADVEAHLVYFSIYRSPNAYKAFLQARNVIYQLKEKELDIEDSAIDGAKSGVIFSIVNREDTISHAAGQSFTNQILKQVKASYNRDLLTRVQATTKDDLYRVLNKYLVALFEPERSNVVVVSTPGKVSDIADGFKSIGFNVTTTSLDDLIV</sequence>
<gene>
    <name evidence="3" type="ORF">INT44_004069</name>
</gene>
<dbReference type="AlphaFoldDB" id="A0A8H7QAA4"/>
<dbReference type="FunFam" id="3.30.830.10:FF:000031">
    <property type="entry name" value="Putative zinc metalloprotease"/>
    <property type="match status" value="1"/>
</dbReference>
<dbReference type="SUPFAM" id="SSF63411">
    <property type="entry name" value="LuxS/MPP-like metallohydrolase"/>
    <property type="match status" value="4"/>
</dbReference>
<reference evidence="3" key="1">
    <citation type="submission" date="2020-12" db="EMBL/GenBank/DDBJ databases">
        <title>Metabolic potential, ecology and presence of endohyphal bacteria is reflected in genomic diversity of Mucoromycotina.</title>
        <authorList>
            <person name="Muszewska A."/>
            <person name="Okrasinska A."/>
            <person name="Steczkiewicz K."/>
            <person name="Drgas O."/>
            <person name="Orlowska M."/>
            <person name="Perlinska-Lenart U."/>
            <person name="Aleksandrzak-Piekarczyk T."/>
            <person name="Szatraj K."/>
            <person name="Zielenkiewicz U."/>
            <person name="Pilsyk S."/>
            <person name="Malc E."/>
            <person name="Mieczkowski P."/>
            <person name="Kruszewska J.S."/>
            <person name="Biernat P."/>
            <person name="Pawlowska J."/>
        </authorList>
    </citation>
    <scope>NUCLEOTIDE SEQUENCE</scope>
    <source>
        <strain evidence="3">WA0000051536</strain>
    </source>
</reference>
<evidence type="ECO:0000313" key="4">
    <source>
        <dbReference type="Proteomes" id="UP000612746"/>
    </source>
</evidence>
<keyword evidence="4" id="KW-1185">Reference proteome</keyword>
<dbReference type="Gene3D" id="3.30.830.10">
    <property type="entry name" value="Metalloenzyme, LuxS/M16 peptidase-like"/>
    <property type="match status" value="4"/>
</dbReference>
<dbReference type="PANTHER" id="PTHR43016:SF16">
    <property type="entry name" value="METALLOPROTEASE, PUTATIVE (AFU_ORTHOLOGUE AFUA_4G07610)-RELATED"/>
    <property type="match status" value="1"/>
</dbReference>
<comment type="caution">
    <text evidence="3">The sequence shown here is derived from an EMBL/GenBank/DDBJ whole genome shotgun (WGS) entry which is preliminary data.</text>
</comment>
<dbReference type="Pfam" id="PF00675">
    <property type="entry name" value="Peptidase_M16"/>
    <property type="match status" value="1"/>
</dbReference>
<dbReference type="Proteomes" id="UP000612746">
    <property type="component" value="Unassembled WGS sequence"/>
</dbReference>
<evidence type="ECO:0000259" key="2">
    <source>
        <dbReference type="Pfam" id="PF05193"/>
    </source>
</evidence>
<dbReference type="OrthoDB" id="4953at2759"/>
<feature type="domain" description="Peptidase M16 N-terminal" evidence="1">
    <location>
        <begin position="60"/>
        <end position="143"/>
    </location>
</feature>
<dbReference type="InterPro" id="IPR011249">
    <property type="entry name" value="Metalloenz_LuxS/M16"/>
</dbReference>
<evidence type="ECO:0000313" key="3">
    <source>
        <dbReference type="EMBL" id="KAG2188927.1"/>
    </source>
</evidence>
<dbReference type="PANTHER" id="PTHR43016">
    <property type="entry name" value="PRESEQUENCE PROTEASE"/>
    <property type="match status" value="1"/>
</dbReference>
<dbReference type="InterPro" id="IPR007863">
    <property type="entry name" value="Peptidase_M16_C"/>
</dbReference>
<name>A0A8H7QAA4_9FUNG</name>
<feature type="domain" description="Peptidase M16 C-terminal" evidence="2">
    <location>
        <begin position="206"/>
        <end position="389"/>
    </location>
</feature>
<dbReference type="GO" id="GO:0046872">
    <property type="term" value="F:metal ion binding"/>
    <property type="evidence" value="ECO:0007669"/>
    <property type="project" value="InterPro"/>
</dbReference>
<evidence type="ECO:0000259" key="1">
    <source>
        <dbReference type="Pfam" id="PF00675"/>
    </source>
</evidence>
<dbReference type="FunFam" id="3.30.830.10:FF:000015">
    <property type="entry name" value="Putative zinc metalloprotease"/>
    <property type="match status" value="1"/>
</dbReference>
<organism evidence="3 4">
    <name type="scientific">Umbelopsis vinacea</name>
    <dbReference type="NCBI Taxonomy" id="44442"/>
    <lineage>
        <taxon>Eukaryota</taxon>
        <taxon>Fungi</taxon>
        <taxon>Fungi incertae sedis</taxon>
        <taxon>Mucoromycota</taxon>
        <taxon>Mucoromycotina</taxon>
        <taxon>Umbelopsidomycetes</taxon>
        <taxon>Umbelopsidales</taxon>
        <taxon>Umbelopsidaceae</taxon>
        <taxon>Umbelopsis</taxon>
    </lineage>
</organism>
<accession>A0A8H7QAA4</accession>
<dbReference type="Pfam" id="PF05193">
    <property type="entry name" value="Peptidase_M16_C"/>
    <property type="match status" value="1"/>
</dbReference>
<protein>
    <submittedName>
        <fullName evidence="3">Uncharacterized protein</fullName>
    </submittedName>
</protein>
<dbReference type="EMBL" id="JAEPRA010000001">
    <property type="protein sequence ID" value="KAG2188927.1"/>
    <property type="molecule type" value="Genomic_DNA"/>
</dbReference>
<proteinExistence type="predicted"/>
<dbReference type="InterPro" id="IPR011765">
    <property type="entry name" value="Pept_M16_N"/>
</dbReference>